<dbReference type="FunFam" id="3.30.1330.10:FF:000013">
    <property type="entry name" value="Phosphoribosylformylglycinamidine synthase"/>
    <property type="match status" value="1"/>
</dbReference>
<dbReference type="EMBL" id="SMAA01000010">
    <property type="protein sequence ID" value="TCS78440.1"/>
    <property type="molecule type" value="Genomic_DNA"/>
</dbReference>
<dbReference type="PROSITE" id="PS51273">
    <property type="entry name" value="GATASE_TYPE_1"/>
    <property type="match status" value="1"/>
</dbReference>
<dbReference type="OrthoDB" id="9804441at2"/>
<dbReference type="Pfam" id="PF02769">
    <property type="entry name" value="AIRS_C"/>
    <property type="match status" value="1"/>
</dbReference>
<evidence type="ECO:0000256" key="2">
    <source>
        <dbReference type="ARBA" id="ARBA00022723"/>
    </source>
</evidence>
<evidence type="ECO:0000256" key="6">
    <source>
        <dbReference type="ARBA" id="ARBA00022842"/>
    </source>
</evidence>
<sequence>MSVKRIYVEKRPGFFDIPAQKLCADLKSMFTVPDLRVVRIFRRYDIENITDEEFNQAKNVIFAEAPVDVIYDENLPQMKNAHIFAVEFLPGQFDQTADSAAQCVQLITQKERPLVRTAKIIVLIGDIDDESFAKIKKYCINEVECREASMAKPQTLAMQIQQPADVANIEKFITMTDSEINALHDKLGLAMSYEDFLFCRKYFNEEEKRDPTITEIRVIDTYWSDHCRHTTFTTAIDKVEIENSRYTDDIKAAYDLYKKDRADVYTKERTMTLMDLAVIGMKELKKLGKLDDLDVSEEINACSIIVPAMINGKRENWLVMFKNETHNHPTEIEPFGGAATCLGGAIRDPLSGRAYVYQAMRVTGAADPRRSLAETTEGKLPQRKITRDAALGYSSYGNQIGLATGQVHEVYHEGFIAKRLEVGAVIGAVPQENVVRQQPQLGDLIILVGGRTGRDGIGGATGSSKEHTIESLETCGAEVQKGNAPTERKLQRLFRKKKVSSLIKRCNDFGAGGVAVAIGELSDGLYIDLDKVKKKYEGLDGTELAISESQERMAVVVDENDAKAFISYADEENLEATVVAAVTDDNRLRMVWRNKTIVNISRAFLQTNGIQQHVNVKITAPDEKNAYFARLPKLNCGKNAVEKFWLENLQDLNVCNQKGLVEQFDSTVGAGTILMPYGGFTQRTPAEGMAAKLPVLGGDTDTSTLMSFGFDPYFMEWSPYHGAIYAVTAALAKIAAMGGDFTRARLTFQEYFESLGKDPVKWGKPFAALLGALRAQHEFGTAAIGGKDSMSGTFMDLTVPPSLIAFAVCPVLSENVISSEFKLAGNKVYVLPLEKDKNDLPIFAKLKKNFAVVHKLVKERKIFSAMSVGKGGIASAVSKMCLGENIGFKFTADTAYDIPKMFGSAYGTLIIEVSKNITLAELQDTNFYLLGETSSTPSIVYGDVVIALDNIAKAFDAPLENIFPTQVKALLKRDENKFERFDPSIGFEAEKMFADTSNNISFASNRNFSKTISLFYKTKSTIKRITPIARPKVFIPVFPGTNCEYESAAAFQRAGADVQTLIIRNLTPAAVEESVLAIEKAIRMSQIVFLPGGFSGGDEPDGSGKFIAATFRNPRIADAINKLLYQRDGLMLGICNGFQALIKLGLLPYGKICELDIDTPTLTYNQIGRHVSRMVQTKVVSNLSPWFAKTSLGAIHTMAVSHGEGKFYASKQIIGQLRKKGQIATQYVDYEGNTSMDIAYNPNGSIDAVEGITSPDGRILGKMGHSERITTDLAINIPGEKDQLLFEAGVAYYK</sequence>
<dbReference type="GO" id="GO:0005524">
    <property type="term" value="F:ATP binding"/>
    <property type="evidence" value="ECO:0007669"/>
    <property type="project" value="UniProtKB-KW"/>
</dbReference>
<dbReference type="SUPFAM" id="SSF56042">
    <property type="entry name" value="PurM C-terminal domain-like"/>
    <property type="match status" value="2"/>
</dbReference>
<evidence type="ECO:0000259" key="8">
    <source>
        <dbReference type="Pfam" id="PF18072"/>
    </source>
</evidence>
<dbReference type="InterPro" id="IPR010141">
    <property type="entry name" value="FGAM_synthase"/>
</dbReference>
<keyword evidence="2" id="KW-0479">Metal-binding</keyword>
<protein>
    <submittedName>
        <fullName evidence="9">Phosphoribosylformylglycinamidine synthase</fullName>
    </submittedName>
</protein>
<dbReference type="PANTHER" id="PTHR10099">
    <property type="entry name" value="PHOSPHORIBOSYLFORMYLGLYCINAMIDINE SYNTHASE"/>
    <property type="match status" value="1"/>
</dbReference>
<dbReference type="InterPro" id="IPR036921">
    <property type="entry name" value="PurM-like_N_sf"/>
</dbReference>
<dbReference type="Pfam" id="PF18072">
    <property type="entry name" value="FGAR-AT_linker"/>
    <property type="match status" value="1"/>
</dbReference>
<dbReference type="Gene3D" id="3.40.50.880">
    <property type="match status" value="1"/>
</dbReference>
<keyword evidence="5" id="KW-0067">ATP-binding</keyword>
<feature type="domain" description="PurM-like C-terminal" evidence="7">
    <location>
        <begin position="442"/>
        <end position="592"/>
    </location>
</feature>
<keyword evidence="3" id="KW-0547">Nucleotide-binding</keyword>
<keyword evidence="10" id="KW-1185">Reference proteome</keyword>
<comment type="caution">
    <text evidence="9">The sequence shown here is derived from an EMBL/GenBank/DDBJ whole genome shotgun (WGS) entry which is preliminary data.</text>
</comment>
<dbReference type="Proteomes" id="UP000295188">
    <property type="component" value="Unassembled WGS sequence"/>
</dbReference>
<dbReference type="SUPFAM" id="SSF55326">
    <property type="entry name" value="PurM N-terminal domain-like"/>
    <property type="match status" value="2"/>
</dbReference>
<evidence type="ECO:0000313" key="9">
    <source>
        <dbReference type="EMBL" id="TCS78440.1"/>
    </source>
</evidence>
<dbReference type="SUPFAM" id="SSF52317">
    <property type="entry name" value="Class I glutamine amidotransferase-like"/>
    <property type="match status" value="1"/>
</dbReference>
<evidence type="ECO:0000256" key="5">
    <source>
        <dbReference type="ARBA" id="ARBA00022840"/>
    </source>
</evidence>
<dbReference type="NCBIfam" id="TIGR01857">
    <property type="entry name" value="FGAM-synthase"/>
    <property type="match status" value="1"/>
</dbReference>
<dbReference type="PANTHER" id="PTHR10099:SF1">
    <property type="entry name" value="PHOSPHORIBOSYLFORMYLGLYCINAMIDINE SYNTHASE"/>
    <property type="match status" value="1"/>
</dbReference>
<dbReference type="Gene3D" id="3.90.650.10">
    <property type="entry name" value="PurM-like C-terminal domain"/>
    <property type="match status" value="2"/>
</dbReference>
<dbReference type="GO" id="GO:0004642">
    <property type="term" value="F:phosphoribosylformylglycinamidine synthase activity"/>
    <property type="evidence" value="ECO:0007669"/>
    <property type="project" value="TreeGrafter"/>
</dbReference>
<dbReference type="GO" id="GO:0006164">
    <property type="term" value="P:purine nucleotide biosynthetic process"/>
    <property type="evidence" value="ECO:0007669"/>
    <property type="project" value="UniProtKB-KW"/>
</dbReference>
<reference evidence="9 10" key="1">
    <citation type="submission" date="2019-03" db="EMBL/GenBank/DDBJ databases">
        <title>Genomic Encyclopedia of Type Strains, Phase IV (KMG-IV): sequencing the most valuable type-strain genomes for metagenomic binning, comparative biology and taxonomic classification.</title>
        <authorList>
            <person name="Goeker M."/>
        </authorList>
    </citation>
    <scope>NUCLEOTIDE SEQUENCE [LARGE SCALE GENOMIC DNA]</scope>
    <source>
        <strain evidence="9 10">DSM 20467</strain>
    </source>
</reference>
<organism evidence="9 10">
    <name type="scientific">Pectinatus cerevisiiphilus</name>
    <dbReference type="NCBI Taxonomy" id="86956"/>
    <lineage>
        <taxon>Bacteria</taxon>
        <taxon>Bacillati</taxon>
        <taxon>Bacillota</taxon>
        <taxon>Negativicutes</taxon>
        <taxon>Selenomonadales</taxon>
        <taxon>Selenomonadaceae</taxon>
        <taxon>Pectinatus</taxon>
    </lineage>
</organism>
<dbReference type="CDD" id="cd02204">
    <property type="entry name" value="PurL_repeat2"/>
    <property type="match status" value="1"/>
</dbReference>
<dbReference type="GO" id="GO:0046872">
    <property type="term" value="F:metal ion binding"/>
    <property type="evidence" value="ECO:0007669"/>
    <property type="project" value="UniProtKB-KW"/>
</dbReference>
<accession>A0A4R3K6K3</accession>
<dbReference type="Gene3D" id="3.30.1330.10">
    <property type="entry name" value="PurM-like, N-terminal domain"/>
    <property type="match status" value="2"/>
</dbReference>
<dbReference type="Pfam" id="PF13507">
    <property type="entry name" value="GATase_5"/>
    <property type="match status" value="1"/>
</dbReference>
<evidence type="ECO:0000256" key="3">
    <source>
        <dbReference type="ARBA" id="ARBA00022741"/>
    </source>
</evidence>
<keyword evidence="4" id="KW-0658">Purine biosynthesis</keyword>
<dbReference type="GO" id="GO:0005737">
    <property type="term" value="C:cytoplasm"/>
    <property type="evidence" value="ECO:0007669"/>
    <property type="project" value="TreeGrafter"/>
</dbReference>
<feature type="domain" description="Phosphoribosylformylglycinamidine synthase linker" evidence="8">
    <location>
        <begin position="181"/>
        <end position="229"/>
    </location>
</feature>
<name>A0A4R3K6K3_9FIRM</name>
<dbReference type="RefSeq" id="WP_132550039.1">
    <property type="nucleotide sequence ID" value="NZ_SMAA01000010.1"/>
</dbReference>
<evidence type="ECO:0000313" key="10">
    <source>
        <dbReference type="Proteomes" id="UP000295188"/>
    </source>
</evidence>
<dbReference type="InterPro" id="IPR036676">
    <property type="entry name" value="PurM-like_C_sf"/>
</dbReference>
<dbReference type="InterPro" id="IPR029062">
    <property type="entry name" value="Class_I_gatase-like"/>
</dbReference>
<gene>
    <name evidence="9" type="ORF">EDC37_11075</name>
</gene>
<evidence type="ECO:0000256" key="1">
    <source>
        <dbReference type="ARBA" id="ARBA00022598"/>
    </source>
</evidence>
<dbReference type="InterPro" id="IPR010918">
    <property type="entry name" value="PurM-like_C_dom"/>
</dbReference>
<dbReference type="CDD" id="cd02203">
    <property type="entry name" value="PurL_repeat1"/>
    <property type="match status" value="1"/>
</dbReference>
<evidence type="ECO:0000256" key="4">
    <source>
        <dbReference type="ARBA" id="ARBA00022755"/>
    </source>
</evidence>
<evidence type="ECO:0000259" key="7">
    <source>
        <dbReference type="Pfam" id="PF02769"/>
    </source>
</evidence>
<proteinExistence type="predicted"/>
<dbReference type="SMART" id="SM01211">
    <property type="entry name" value="GATase_5"/>
    <property type="match status" value="1"/>
</dbReference>
<keyword evidence="1" id="KW-0436">Ligase</keyword>
<dbReference type="InterPro" id="IPR041609">
    <property type="entry name" value="PurL_linker"/>
</dbReference>
<keyword evidence="6" id="KW-0460">Magnesium</keyword>